<evidence type="ECO:0000256" key="4">
    <source>
        <dbReference type="ARBA" id="ARBA00022833"/>
    </source>
</evidence>
<dbReference type="PANTHER" id="PTHR46179">
    <property type="entry name" value="ZINC FINGER PROTEIN"/>
    <property type="match status" value="1"/>
</dbReference>
<feature type="domain" description="C2H2-type" evidence="9">
    <location>
        <begin position="141"/>
        <end position="170"/>
    </location>
</feature>
<dbReference type="PANTHER" id="PTHR46179:SF13">
    <property type="entry name" value="C2H2-TYPE DOMAIN-CONTAINING PROTEIN"/>
    <property type="match status" value="1"/>
</dbReference>
<reference evidence="10 11" key="1">
    <citation type="journal article" date="2024" name="G3 (Bethesda)">
        <title>Genome assembly of Hibiscus sabdariffa L. provides insights into metabolisms of medicinal natural products.</title>
        <authorList>
            <person name="Kim T."/>
        </authorList>
    </citation>
    <scope>NUCLEOTIDE SEQUENCE [LARGE SCALE GENOMIC DNA]</scope>
    <source>
        <strain evidence="10">TK-2024</strain>
        <tissue evidence="10">Old leaves</tissue>
    </source>
</reference>
<feature type="domain" description="C2H2-type" evidence="9">
    <location>
        <begin position="170"/>
        <end position="200"/>
    </location>
</feature>
<dbReference type="Gene3D" id="3.30.160.60">
    <property type="entry name" value="Classic Zinc Finger"/>
    <property type="match status" value="5"/>
</dbReference>
<sequence>MNTPKRRPQPPVKLPLDLKSAPLWLSKRRIVDHLVGLLKVRTFFIEEQECDQMDEEKGEGESGPIFKDIRRYFCEHCGICRSKKSIITSHILTHHPEKVVNGEKEEEEISSLNECQECGAAFRKPAHLKQHLQSHSLERPFVCPVDDCHASYRRKDHLNRHHLQHQGKLFSCTSQNCNKKFAFQGNMKRHVKELHAEDSSPSPHAGSQKQYLCPEVGCGKVFKFASKLRKHEDSHVKLDSVEAFCSEPSCMKYFTNEQCLKAHVQSCHQYINCQICGAKHLKKNIKRHLQSHESRVASERIKCDFEGCLHTFSTKSNMRQHVKAVHEELKPFACSFSGCGMRFAFKHVRDNHENSGCHVYVPGDFIESDDQFRSRPRGGRKRTCPTVEMLIRKRVAPPEMDTMVDPGPHTC</sequence>
<organism evidence="10 11">
    <name type="scientific">Hibiscus sabdariffa</name>
    <name type="common">roselle</name>
    <dbReference type="NCBI Taxonomy" id="183260"/>
    <lineage>
        <taxon>Eukaryota</taxon>
        <taxon>Viridiplantae</taxon>
        <taxon>Streptophyta</taxon>
        <taxon>Embryophyta</taxon>
        <taxon>Tracheophyta</taxon>
        <taxon>Spermatophyta</taxon>
        <taxon>Magnoliopsida</taxon>
        <taxon>eudicotyledons</taxon>
        <taxon>Gunneridae</taxon>
        <taxon>Pentapetalae</taxon>
        <taxon>rosids</taxon>
        <taxon>malvids</taxon>
        <taxon>Malvales</taxon>
        <taxon>Malvaceae</taxon>
        <taxon>Malvoideae</taxon>
        <taxon>Hibiscus</taxon>
    </lineage>
</organism>
<dbReference type="SMART" id="SM00355">
    <property type="entry name" value="ZnF_C2H2"/>
    <property type="match status" value="9"/>
</dbReference>
<dbReference type="EMBL" id="JBBPBM010000020">
    <property type="protein sequence ID" value="KAK8551169.1"/>
    <property type="molecule type" value="Genomic_DNA"/>
</dbReference>
<comment type="caution">
    <text evidence="10">The sequence shown here is derived from an EMBL/GenBank/DDBJ whole genome shotgun (WGS) entry which is preliminary data.</text>
</comment>
<keyword evidence="6" id="KW-0804">Transcription</keyword>
<keyword evidence="11" id="KW-1185">Reference proteome</keyword>
<dbReference type="SUPFAM" id="SSF57667">
    <property type="entry name" value="beta-beta-alpha zinc fingers"/>
    <property type="match status" value="4"/>
</dbReference>
<evidence type="ECO:0000256" key="3">
    <source>
        <dbReference type="ARBA" id="ARBA00022771"/>
    </source>
</evidence>
<evidence type="ECO:0000256" key="6">
    <source>
        <dbReference type="ARBA" id="ARBA00023163"/>
    </source>
</evidence>
<keyword evidence="5" id="KW-0805">Transcription regulation</keyword>
<dbReference type="Pfam" id="PF00096">
    <property type="entry name" value="zf-C2H2"/>
    <property type="match status" value="3"/>
</dbReference>
<dbReference type="PROSITE" id="PS00028">
    <property type="entry name" value="ZINC_FINGER_C2H2_1"/>
    <property type="match status" value="7"/>
</dbReference>
<evidence type="ECO:0000256" key="7">
    <source>
        <dbReference type="ARBA" id="ARBA00023242"/>
    </source>
</evidence>
<keyword evidence="2" id="KW-0479">Metal-binding</keyword>
<dbReference type="InterPro" id="IPR051061">
    <property type="entry name" value="Zinc_finger_trans_reg"/>
</dbReference>
<evidence type="ECO:0000256" key="2">
    <source>
        <dbReference type="ARBA" id="ARBA00022723"/>
    </source>
</evidence>
<feature type="domain" description="C2H2-type" evidence="9">
    <location>
        <begin position="113"/>
        <end position="140"/>
    </location>
</feature>
<protein>
    <recommendedName>
        <fullName evidence="9">C2H2-type domain-containing protein</fullName>
    </recommendedName>
</protein>
<evidence type="ECO:0000256" key="1">
    <source>
        <dbReference type="ARBA" id="ARBA00004123"/>
    </source>
</evidence>
<dbReference type="Proteomes" id="UP001472677">
    <property type="component" value="Unassembled WGS sequence"/>
</dbReference>
<name>A0ABR2E360_9ROSI</name>
<feature type="domain" description="C2H2-type" evidence="9">
    <location>
        <begin position="301"/>
        <end position="331"/>
    </location>
</feature>
<feature type="domain" description="C2H2-type" evidence="9">
    <location>
        <begin position="211"/>
        <end position="240"/>
    </location>
</feature>
<dbReference type="PROSITE" id="PS50157">
    <property type="entry name" value="ZINC_FINGER_C2H2_2"/>
    <property type="match status" value="6"/>
</dbReference>
<dbReference type="InterPro" id="IPR013087">
    <property type="entry name" value="Znf_C2H2_type"/>
</dbReference>
<evidence type="ECO:0000256" key="8">
    <source>
        <dbReference type="PROSITE-ProRule" id="PRU00042"/>
    </source>
</evidence>
<keyword evidence="7" id="KW-0539">Nucleus</keyword>
<proteinExistence type="predicted"/>
<accession>A0ABR2E360</accession>
<evidence type="ECO:0000259" key="9">
    <source>
        <dbReference type="PROSITE" id="PS50157"/>
    </source>
</evidence>
<evidence type="ECO:0000313" key="10">
    <source>
        <dbReference type="EMBL" id="KAK8551169.1"/>
    </source>
</evidence>
<gene>
    <name evidence="10" type="ORF">V6N12_039830</name>
</gene>
<evidence type="ECO:0000256" key="5">
    <source>
        <dbReference type="ARBA" id="ARBA00023015"/>
    </source>
</evidence>
<keyword evidence="4" id="KW-0862">Zinc</keyword>
<evidence type="ECO:0000313" key="11">
    <source>
        <dbReference type="Proteomes" id="UP001472677"/>
    </source>
</evidence>
<feature type="domain" description="C2H2-type" evidence="9">
    <location>
        <begin position="72"/>
        <end position="99"/>
    </location>
</feature>
<keyword evidence="3 8" id="KW-0863">Zinc-finger</keyword>
<dbReference type="InterPro" id="IPR036236">
    <property type="entry name" value="Znf_C2H2_sf"/>
</dbReference>
<comment type="subcellular location">
    <subcellularLocation>
        <location evidence="1">Nucleus</location>
    </subcellularLocation>
</comment>